<feature type="domain" description="Fe/B12 periplasmic-binding" evidence="7">
    <location>
        <begin position="51"/>
        <end position="318"/>
    </location>
</feature>
<accession>A0A934ITU5</accession>
<dbReference type="SUPFAM" id="SSF53807">
    <property type="entry name" value="Helical backbone' metal receptor"/>
    <property type="match status" value="1"/>
</dbReference>
<sequence>MVRDGGRGTLTRRTVLGAIAAAALPAAAARADDLRFAHAFGETVLPAPARRVVSLGYTTQDPLLALGVAPLAVRGWFGDMPFGVFPWAQPLLGDAEPVVLVGEVSMERVAALAPDLVVAIGSGISEAEYGVLSRIAPTLVHEKGVGPYGTPWDHLTRTIGRAVGKAAAADALVAGVRETYAAARARHPGWADKTGVAAYHYGGETGAFILPDTRASVLAELGFRPTPAVAALSGPDEFYAALSPEDLSPLDADVLVWVSSFGTAPDLVALPMRKTLNAYREGREVYAGPLAAAAMSFGSVLSLPFVLDLLEADIAAAADGLPETPVASAAAAGLAP</sequence>
<evidence type="ECO:0000313" key="8">
    <source>
        <dbReference type="EMBL" id="MBJ3778716.1"/>
    </source>
</evidence>
<keyword evidence="3" id="KW-0813">Transport</keyword>
<dbReference type="PANTHER" id="PTHR30532:SF24">
    <property type="entry name" value="FERRIC ENTEROBACTIN-BINDING PERIPLASMIC PROTEIN FEPB"/>
    <property type="match status" value="1"/>
</dbReference>
<comment type="caution">
    <text evidence="8">The sequence shown here is derived from an EMBL/GenBank/DDBJ whole genome shotgun (WGS) entry which is preliminary data.</text>
</comment>
<evidence type="ECO:0000313" key="9">
    <source>
        <dbReference type="Proteomes" id="UP000609531"/>
    </source>
</evidence>
<name>A0A934ITU5_9HYPH</name>
<proteinExistence type="inferred from homology"/>
<comment type="subcellular location">
    <subcellularLocation>
        <location evidence="1">Cell envelope</location>
    </subcellularLocation>
</comment>
<gene>
    <name evidence="8" type="ORF">JCR33_23655</name>
</gene>
<dbReference type="RefSeq" id="WP_198884618.1">
    <property type="nucleotide sequence ID" value="NZ_JAEKJA010000036.1"/>
</dbReference>
<dbReference type="InterPro" id="IPR002491">
    <property type="entry name" value="ABC_transptr_periplasmic_BD"/>
</dbReference>
<dbReference type="Gene3D" id="3.40.50.1980">
    <property type="entry name" value="Nitrogenase molybdenum iron protein domain"/>
    <property type="match status" value="2"/>
</dbReference>
<evidence type="ECO:0000256" key="2">
    <source>
        <dbReference type="ARBA" id="ARBA00008814"/>
    </source>
</evidence>
<dbReference type="AlphaFoldDB" id="A0A934ITU5"/>
<evidence type="ECO:0000256" key="5">
    <source>
        <dbReference type="ARBA" id="ARBA00022729"/>
    </source>
</evidence>
<protein>
    <submittedName>
        <fullName evidence="8">ABC transporter substrate-binding protein</fullName>
    </submittedName>
</protein>
<organism evidence="8 9">
    <name type="scientific">Acuticoccus mangrovi</name>
    <dbReference type="NCBI Taxonomy" id="2796142"/>
    <lineage>
        <taxon>Bacteria</taxon>
        <taxon>Pseudomonadati</taxon>
        <taxon>Pseudomonadota</taxon>
        <taxon>Alphaproteobacteria</taxon>
        <taxon>Hyphomicrobiales</taxon>
        <taxon>Amorphaceae</taxon>
        <taxon>Acuticoccus</taxon>
    </lineage>
</organism>
<evidence type="ECO:0000256" key="3">
    <source>
        <dbReference type="ARBA" id="ARBA00022448"/>
    </source>
</evidence>
<dbReference type="GO" id="GO:0030288">
    <property type="term" value="C:outer membrane-bounded periplasmic space"/>
    <property type="evidence" value="ECO:0007669"/>
    <property type="project" value="TreeGrafter"/>
</dbReference>
<keyword evidence="9" id="KW-1185">Reference proteome</keyword>
<reference evidence="8" key="1">
    <citation type="submission" date="2020-12" db="EMBL/GenBank/DDBJ databases">
        <title>Bacterial taxonomy.</title>
        <authorList>
            <person name="Pan X."/>
        </authorList>
    </citation>
    <scope>NUCLEOTIDE SEQUENCE</scope>
    <source>
        <strain evidence="8">B2012</strain>
    </source>
</reference>
<feature type="signal peptide" evidence="6">
    <location>
        <begin position="1"/>
        <end position="31"/>
    </location>
</feature>
<dbReference type="Pfam" id="PF01497">
    <property type="entry name" value="Peripla_BP_2"/>
    <property type="match status" value="1"/>
</dbReference>
<dbReference type="EMBL" id="JAEKJA010000036">
    <property type="protein sequence ID" value="MBJ3778716.1"/>
    <property type="molecule type" value="Genomic_DNA"/>
</dbReference>
<evidence type="ECO:0000259" key="7">
    <source>
        <dbReference type="PROSITE" id="PS50983"/>
    </source>
</evidence>
<keyword evidence="4" id="KW-0410">Iron transport</keyword>
<dbReference type="GO" id="GO:1901678">
    <property type="term" value="P:iron coordination entity transport"/>
    <property type="evidence" value="ECO:0007669"/>
    <property type="project" value="UniProtKB-ARBA"/>
</dbReference>
<feature type="chain" id="PRO_5037772366" evidence="6">
    <location>
        <begin position="32"/>
        <end position="336"/>
    </location>
</feature>
<evidence type="ECO:0000256" key="6">
    <source>
        <dbReference type="SAM" id="SignalP"/>
    </source>
</evidence>
<comment type="similarity">
    <text evidence="2">Belongs to the bacterial solute-binding protein 8 family.</text>
</comment>
<keyword evidence="4" id="KW-0406">Ion transport</keyword>
<dbReference type="PANTHER" id="PTHR30532">
    <property type="entry name" value="IRON III DICITRATE-BINDING PERIPLASMIC PROTEIN"/>
    <property type="match status" value="1"/>
</dbReference>
<evidence type="ECO:0000256" key="1">
    <source>
        <dbReference type="ARBA" id="ARBA00004196"/>
    </source>
</evidence>
<dbReference type="PROSITE" id="PS50983">
    <property type="entry name" value="FE_B12_PBP"/>
    <property type="match status" value="1"/>
</dbReference>
<evidence type="ECO:0000256" key="4">
    <source>
        <dbReference type="ARBA" id="ARBA00022496"/>
    </source>
</evidence>
<dbReference type="InterPro" id="IPR006311">
    <property type="entry name" value="TAT_signal"/>
</dbReference>
<keyword evidence="4" id="KW-0408">Iron</keyword>
<dbReference type="Proteomes" id="UP000609531">
    <property type="component" value="Unassembled WGS sequence"/>
</dbReference>
<dbReference type="PROSITE" id="PS51318">
    <property type="entry name" value="TAT"/>
    <property type="match status" value="1"/>
</dbReference>
<keyword evidence="5 6" id="KW-0732">Signal</keyword>
<dbReference type="InterPro" id="IPR051313">
    <property type="entry name" value="Bact_iron-sidero_bind"/>
</dbReference>